<keyword evidence="3 6" id="KW-0479">Metal-binding</keyword>
<accession>A0A1T0CPQ4</accession>
<evidence type="ECO:0000259" key="9">
    <source>
        <dbReference type="PROSITE" id="PS51007"/>
    </source>
</evidence>
<comment type="caution">
    <text evidence="10">The sequence shown here is derived from an EMBL/GenBank/DDBJ whole genome shotgun (WGS) entry which is preliminary data.</text>
</comment>
<evidence type="ECO:0000256" key="3">
    <source>
        <dbReference type="ARBA" id="ARBA00022723"/>
    </source>
</evidence>
<keyword evidence="11" id="KW-1185">Reference proteome</keyword>
<feature type="chain" id="PRO_5012029411" evidence="8">
    <location>
        <begin position="23"/>
        <end position="201"/>
    </location>
</feature>
<dbReference type="PRINTS" id="PR00607">
    <property type="entry name" value="CYTCHROMECIE"/>
</dbReference>
<feature type="signal peptide" evidence="8">
    <location>
        <begin position="1"/>
        <end position="22"/>
    </location>
</feature>
<name>A0A1T0CPQ4_9GAMM</name>
<dbReference type="GO" id="GO:0009055">
    <property type="term" value="F:electron transfer activity"/>
    <property type="evidence" value="ECO:0007669"/>
    <property type="project" value="InterPro"/>
</dbReference>
<dbReference type="EMBL" id="MUYV01000010">
    <property type="protein sequence ID" value="OOS24322.1"/>
    <property type="molecule type" value="Genomic_DNA"/>
</dbReference>
<feature type="region of interest" description="Disordered" evidence="7">
    <location>
        <begin position="29"/>
        <end position="80"/>
    </location>
</feature>
<dbReference type="RefSeq" id="WP_078318093.1">
    <property type="nucleotide sequence ID" value="NZ_MUYV01000010.1"/>
</dbReference>
<evidence type="ECO:0000256" key="4">
    <source>
        <dbReference type="ARBA" id="ARBA00022982"/>
    </source>
</evidence>
<dbReference type="PANTHER" id="PTHR40942:SF4">
    <property type="entry name" value="CYTOCHROME C5"/>
    <property type="match status" value="1"/>
</dbReference>
<dbReference type="PANTHER" id="PTHR40942">
    <property type="match status" value="1"/>
</dbReference>
<sequence>MKKAVMFSVAALLAASAMATQAQEAATTPAATAEATAEAATTPEPAADAAAAPADAAATEATAEAAAPAAQPEEAIPQDSPQVQKLVAMYPNLIARIAPYGKVCFDGEECDINITVLAPAVDGQARDGESIYKAICATCHDAGLVGAPKTGTADWAARAAKGKPTLYDHAINGFNAMPARGGSPDLSDEEVQNAVDYILAQ</sequence>
<dbReference type="InterPro" id="IPR009056">
    <property type="entry name" value="Cyt_c-like_dom"/>
</dbReference>
<reference evidence="10 11" key="1">
    <citation type="submission" date="2017-02" db="EMBL/GenBank/DDBJ databases">
        <title>Draft genome sequence of Moraxella porci CCUG 54912T type strain.</title>
        <authorList>
            <person name="Salva-Serra F."/>
            <person name="Engstrom-Jakobsson H."/>
            <person name="Thorell K."/>
            <person name="Jaen-Luchoro D."/>
            <person name="Gonzales-Siles L."/>
            <person name="Karlsson R."/>
            <person name="Yazdan S."/>
            <person name="Boulund F."/>
            <person name="Johnning A."/>
            <person name="Engstrand L."/>
            <person name="Kristiansson E."/>
            <person name="Moore E."/>
        </authorList>
    </citation>
    <scope>NUCLEOTIDE SEQUENCE [LARGE SCALE GENOMIC DNA]</scope>
    <source>
        <strain evidence="10 11">CCUG 54912</strain>
    </source>
</reference>
<keyword evidence="5 6" id="KW-0408">Iron</keyword>
<evidence type="ECO:0000256" key="7">
    <source>
        <dbReference type="SAM" id="MobiDB-lite"/>
    </source>
</evidence>
<gene>
    <name evidence="10" type="ORF">B0681_07360</name>
</gene>
<protein>
    <submittedName>
        <fullName evidence="10">Cytochrome c5 family protein</fullName>
    </submittedName>
</protein>
<dbReference type="InterPro" id="IPR002323">
    <property type="entry name" value="Cyt_CIE"/>
</dbReference>
<dbReference type="Pfam" id="PF13442">
    <property type="entry name" value="Cytochrome_CBB3"/>
    <property type="match status" value="1"/>
</dbReference>
<evidence type="ECO:0000256" key="6">
    <source>
        <dbReference type="PROSITE-ProRule" id="PRU00433"/>
    </source>
</evidence>
<dbReference type="Proteomes" id="UP000190683">
    <property type="component" value="Unassembled WGS sequence"/>
</dbReference>
<evidence type="ECO:0000256" key="8">
    <source>
        <dbReference type="SAM" id="SignalP"/>
    </source>
</evidence>
<dbReference type="GO" id="GO:0020037">
    <property type="term" value="F:heme binding"/>
    <property type="evidence" value="ECO:0007669"/>
    <property type="project" value="InterPro"/>
</dbReference>
<dbReference type="AlphaFoldDB" id="A0A1T0CPQ4"/>
<evidence type="ECO:0000313" key="11">
    <source>
        <dbReference type="Proteomes" id="UP000190683"/>
    </source>
</evidence>
<dbReference type="SUPFAM" id="SSF46626">
    <property type="entry name" value="Cytochrome c"/>
    <property type="match status" value="1"/>
</dbReference>
<proteinExistence type="predicted"/>
<keyword evidence="4" id="KW-0249">Electron transport</keyword>
<dbReference type="PROSITE" id="PS51007">
    <property type="entry name" value="CYTC"/>
    <property type="match status" value="1"/>
</dbReference>
<keyword evidence="1" id="KW-0813">Transport</keyword>
<feature type="domain" description="Cytochrome c" evidence="9">
    <location>
        <begin position="123"/>
        <end position="201"/>
    </location>
</feature>
<organism evidence="10 11">
    <name type="scientific">Moraxella porci DSM 25326</name>
    <dbReference type="NCBI Taxonomy" id="573983"/>
    <lineage>
        <taxon>Bacteria</taxon>
        <taxon>Pseudomonadati</taxon>
        <taxon>Pseudomonadota</taxon>
        <taxon>Gammaproteobacteria</taxon>
        <taxon>Moraxellales</taxon>
        <taxon>Moraxellaceae</taxon>
        <taxon>Moraxella</taxon>
    </lineage>
</organism>
<keyword evidence="8" id="KW-0732">Signal</keyword>
<dbReference type="InterPro" id="IPR036909">
    <property type="entry name" value="Cyt_c-like_dom_sf"/>
</dbReference>
<dbReference type="GO" id="GO:0005506">
    <property type="term" value="F:iron ion binding"/>
    <property type="evidence" value="ECO:0007669"/>
    <property type="project" value="InterPro"/>
</dbReference>
<dbReference type="Gene3D" id="1.10.760.10">
    <property type="entry name" value="Cytochrome c-like domain"/>
    <property type="match status" value="1"/>
</dbReference>
<evidence type="ECO:0000256" key="2">
    <source>
        <dbReference type="ARBA" id="ARBA00022617"/>
    </source>
</evidence>
<dbReference type="STRING" id="573983.B0681_07360"/>
<evidence type="ECO:0000256" key="1">
    <source>
        <dbReference type="ARBA" id="ARBA00022448"/>
    </source>
</evidence>
<feature type="compositionally biased region" description="Low complexity" evidence="7">
    <location>
        <begin position="29"/>
        <end position="75"/>
    </location>
</feature>
<keyword evidence="2 6" id="KW-0349">Heme</keyword>
<evidence type="ECO:0000313" key="10">
    <source>
        <dbReference type="EMBL" id="OOS24322.1"/>
    </source>
</evidence>
<evidence type="ECO:0000256" key="5">
    <source>
        <dbReference type="ARBA" id="ARBA00023004"/>
    </source>
</evidence>